<protein>
    <recommendedName>
        <fullName evidence="2">LTD domain-containing protein</fullName>
    </recommendedName>
</protein>
<dbReference type="RefSeq" id="WP_197528071.1">
    <property type="nucleotide sequence ID" value="NZ_SJPO01000009.1"/>
</dbReference>
<dbReference type="InterPro" id="IPR036415">
    <property type="entry name" value="Lamin_tail_dom_sf"/>
</dbReference>
<feature type="signal peptide" evidence="1">
    <location>
        <begin position="1"/>
        <end position="23"/>
    </location>
</feature>
<keyword evidence="4" id="KW-1185">Reference proteome</keyword>
<reference evidence="3 4" key="1">
    <citation type="submission" date="2019-02" db="EMBL/GenBank/DDBJ databases">
        <title>Deep-cultivation of Planctomycetes and their phenomic and genomic characterization uncovers novel biology.</title>
        <authorList>
            <person name="Wiegand S."/>
            <person name="Jogler M."/>
            <person name="Boedeker C."/>
            <person name="Pinto D."/>
            <person name="Vollmers J."/>
            <person name="Rivas-Marin E."/>
            <person name="Kohn T."/>
            <person name="Peeters S.H."/>
            <person name="Heuer A."/>
            <person name="Rast P."/>
            <person name="Oberbeckmann S."/>
            <person name="Bunk B."/>
            <person name="Jeske O."/>
            <person name="Meyerdierks A."/>
            <person name="Storesund J.E."/>
            <person name="Kallscheuer N."/>
            <person name="Luecker S."/>
            <person name="Lage O.M."/>
            <person name="Pohl T."/>
            <person name="Merkel B.J."/>
            <person name="Hornburger P."/>
            <person name="Mueller R.-W."/>
            <person name="Bruemmer F."/>
            <person name="Labrenz M."/>
            <person name="Spormann A.M."/>
            <person name="Op Den Camp H."/>
            <person name="Overmann J."/>
            <person name="Amann R."/>
            <person name="Jetten M.S.M."/>
            <person name="Mascher T."/>
            <person name="Medema M.H."/>
            <person name="Devos D.P."/>
            <person name="Kaster A.-K."/>
            <person name="Ovreas L."/>
            <person name="Rohde M."/>
            <person name="Galperin M.Y."/>
            <person name="Jogler C."/>
        </authorList>
    </citation>
    <scope>NUCLEOTIDE SEQUENCE [LARGE SCALE GENOMIC DNA]</scope>
    <source>
        <strain evidence="3 4">Pla123a</strain>
    </source>
</reference>
<comment type="caution">
    <text evidence="3">The sequence shown here is derived from an EMBL/GenBank/DDBJ whole genome shotgun (WGS) entry which is preliminary data.</text>
</comment>
<accession>A0A5C5YE76</accession>
<dbReference type="InterPro" id="IPR001322">
    <property type="entry name" value="Lamin_tail_dom"/>
</dbReference>
<name>A0A5C5YE76_9BACT</name>
<gene>
    <name evidence="3" type="ORF">Pla123a_35430</name>
</gene>
<feature type="domain" description="LTD" evidence="2">
    <location>
        <begin position="17"/>
        <end position="152"/>
    </location>
</feature>
<dbReference type="Pfam" id="PF00932">
    <property type="entry name" value="LTD"/>
    <property type="match status" value="1"/>
</dbReference>
<feature type="chain" id="PRO_5022915525" description="LTD domain-containing protein" evidence="1">
    <location>
        <begin position="24"/>
        <end position="212"/>
    </location>
</feature>
<keyword evidence="1" id="KW-0732">Signal</keyword>
<dbReference type="Gene3D" id="2.60.40.1260">
    <property type="entry name" value="Lamin Tail domain"/>
    <property type="match status" value="1"/>
</dbReference>
<proteinExistence type="predicted"/>
<evidence type="ECO:0000313" key="4">
    <source>
        <dbReference type="Proteomes" id="UP000318478"/>
    </source>
</evidence>
<evidence type="ECO:0000259" key="2">
    <source>
        <dbReference type="PROSITE" id="PS51841"/>
    </source>
</evidence>
<dbReference type="AlphaFoldDB" id="A0A5C5YE76"/>
<dbReference type="EMBL" id="SJPO01000009">
    <property type="protein sequence ID" value="TWT73650.1"/>
    <property type="molecule type" value="Genomic_DNA"/>
</dbReference>
<dbReference type="Proteomes" id="UP000318478">
    <property type="component" value="Unassembled WGS sequence"/>
</dbReference>
<dbReference type="SUPFAM" id="SSF74853">
    <property type="entry name" value="Lamin A/C globular tail domain"/>
    <property type="match status" value="1"/>
</dbReference>
<evidence type="ECO:0000256" key="1">
    <source>
        <dbReference type="SAM" id="SignalP"/>
    </source>
</evidence>
<sequence length="212" mass="21912" precursor="true">MKSYLLRSLCVAAALCFAGDAGAAVLINEVLSDPPTPVETGDSNNDGTRAPQEDEFVELINTGAAAVDIGGWTLGDDEVPSEANGDPFVFPVGTMIGPGELLVLWGGGTPTGFSFQYFVDDGTIGNGLANGGDVVLLYDNNGVLVDELDYRSTGLGTDVSIARNQSGVFVNQDTLLSGVLYTPGAPNFIPEPAAGLLSLLGLSSCGVLLRRR</sequence>
<evidence type="ECO:0000313" key="3">
    <source>
        <dbReference type="EMBL" id="TWT73650.1"/>
    </source>
</evidence>
<organism evidence="3 4">
    <name type="scientific">Posidoniimonas polymericola</name>
    <dbReference type="NCBI Taxonomy" id="2528002"/>
    <lineage>
        <taxon>Bacteria</taxon>
        <taxon>Pseudomonadati</taxon>
        <taxon>Planctomycetota</taxon>
        <taxon>Planctomycetia</taxon>
        <taxon>Pirellulales</taxon>
        <taxon>Lacipirellulaceae</taxon>
        <taxon>Posidoniimonas</taxon>
    </lineage>
</organism>
<dbReference type="PROSITE" id="PS51841">
    <property type="entry name" value="LTD"/>
    <property type="match status" value="1"/>
</dbReference>